<organism evidence="2 3">
    <name type="scientific">Kineosporia mesophila</name>
    <dbReference type="NCBI Taxonomy" id="566012"/>
    <lineage>
        <taxon>Bacteria</taxon>
        <taxon>Bacillati</taxon>
        <taxon>Actinomycetota</taxon>
        <taxon>Actinomycetes</taxon>
        <taxon>Kineosporiales</taxon>
        <taxon>Kineosporiaceae</taxon>
        <taxon>Kineosporia</taxon>
    </lineage>
</organism>
<feature type="transmembrane region" description="Helical" evidence="1">
    <location>
        <begin position="157"/>
        <end position="179"/>
    </location>
</feature>
<name>A0ABP6ZYB0_9ACTN</name>
<feature type="transmembrane region" description="Helical" evidence="1">
    <location>
        <begin position="246"/>
        <end position="266"/>
    </location>
</feature>
<feature type="transmembrane region" description="Helical" evidence="1">
    <location>
        <begin position="102"/>
        <end position="119"/>
    </location>
</feature>
<reference evidence="3" key="1">
    <citation type="journal article" date="2019" name="Int. J. Syst. Evol. Microbiol.">
        <title>The Global Catalogue of Microorganisms (GCM) 10K type strain sequencing project: providing services to taxonomists for standard genome sequencing and annotation.</title>
        <authorList>
            <consortium name="The Broad Institute Genomics Platform"/>
            <consortium name="The Broad Institute Genome Sequencing Center for Infectious Disease"/>
            <person name="Wu L."/>
            <person name="Ma J."/>
        </authorList>
    </citation>
    <scope>NUCLEOTIDE SEQUENCE [LARGE SCALE GENOMIC DNA]</scope>
    <source>
        <strain evidence="3">JCM 16902</strain>
    </source>
</reference>
<evidence type="ECO:0000256" key="1">
    <source>
        <dbReference type="SAM" id="Phobius"/>
    </source>
</evidence>
<dbReference type="EMBL" id="BAAAZO010000006">
    <property type="protein sequence ID" value="GAA3620398.1"/>
    <property type="molecule type" value="Genomic_DNA"/>
</dbReference>
<keyword evidence="3" id="KW-1185">Reference proteome</keyword>
<feature type="transmembrane region" description="Helical" evidence="1">
    <location>
        <begin position="222"/>
        <end position="240"/>
    </location>
</feature>
<dbReference type="RefSeq" id="WP_231481057.1">
    <property type="nucleotide sequence ID" value="NZ_JAJOMA010000001.1"/>
</dbReference>
<dbReference type="Gene3D" id="1.10.3730.20">
    <property type="match status" value="1"/>
</dbReference>
<keyword evidence="1" id="KW-0472">Membrane</keyword>
<feature type="transmembrane region" description="Helical" evidence="1">
    <location>
        <begin position="191"/>
        <end position="210"/>
    </location>
</feature>
<dbReference type="SUPFAM" id="SSF103481">
    <property type="entry name" value="Multidrug resistance efflux transporter EmrE"/>
    <property type="match status" value="1"/>
</dbReference>
<proteinExistence type="predicted"/>
<keyword evidence="1" id="KW-0812">Transmembrane</keyword>
<dbReference type="Proteomes" id="UP001501074">
    <property type="component" value="Unassembled WGS sequence"/>
</dbReference>
<feature type="transmembrane region" description="Helical" evidence="1">
    <location>
        <begin position="131"/>
        <end position="150"/>
    </location>
</feature>
<evidence type="ECO:0000313" key="2">
    <source>
        <dbReference type="EMBL" id="GAA3620398.1"/>
    </source>
</evidence>
<keyword evidence="1" id="KW-1133">Transmembrane helix</keyword>
<feature type="transmembrane region" description="Helical" evidence="1">
    <location>
        <begin position="71"/>
        <end position="90"/>
    </location>
</feature>
<feature type="transmembrane region" description="Helical" evidence="1">
    <location>
        <begin position="47"/>
        <end position="65"/>
    </location>
</feature>
<protein>
    <recommendedName>
        <fullName evidence="4">EamA-like transporter family protein</fullName>
    </recommendedName>
</protein>
<dbReference type="InterPro" id="IPR037185">
    <property type="entry name" value="EmrE-like"/>
</dbReference>
<comment type="caution">
    <text evidence="2">The sequence shown here is derived from an EMBL/GenBank/DDBJ whole genome shotgun (WGS) entry which is preliminary data.</text>
</comment>
<dbReference type="PANTHER" id="PTHR40761">
    <property type="entry name" value="CONSERVED INTEGRAL MEMBRANE ALANINE VALINE AND LEUCINE RICH PROTEIN-RELATED"/>
    <property type="match status" value="1"/>
</dbReference>
<evidence type="ECO:0008006" key="4">
    <source>
        <dbReference type="Google" id="ProtNLM"/>
    </source>
</evidence>
<feature type="transmembrane region" description="Helical" evidence="1">
    <location>
        <begin position="6"/>
        <end position="26"/>
    </location>
</feature>
<dbReference type="PANTHER" id="PTHR40761:SF1">
    <property type="entry name" value="CONSERVED INTEGRAL MEMBRANE ALANINE VALINE AND LEUCINE RICH PROTEIN-RELATED"/>
    <property type="match status" value="1"/>
</dbReference>
<sequence>MLLGLGSALVAALMYGVAAILQAIAAREIPQGGLTPRTVIDLLRRRMLLAAIALMMCGYVFHLIAVRHVPLFLAQAGIAVSLVVTALLAVRYFHDPLSRLEWAAITAVVVGLVLLSSAAGDTGTTRATSALTGSLFTVLFGMVVVALFAIRFHGSFAAAVLGLISGLGYAVVAIASRLLPDFEIGDLVTSASTYTLVIAGVLAFILYSLALQRGSITAATTAMISTQTVAPTVAGVVFLGDQVRDGFWPVAIFGFVLTAVAAAVLVRFEGVGATPSDDEEPVTT</sequence>
<gene>
    <name evidence="2" type="ORF">GCM10022223_41630</name>
</gene>
<evidence type="ECO:0000313" key="3">
    <source>
        <dbReference type="Proteomes" id="UP001501074"/>
    </source>
</evidence>
<accession>A0ABP6ZYB0</accession>